<dbReference type="SUPFAM" id="SSF52540">
    <property type="entry name" value="P-loop containing nucleoside triphosphate hydrolases"/>
    <property type="match status" value="1"/>
</dbReference>
<organism evidence="4 5">
    <name type="scientific">Marinobacter koreensis</name>
    <dbReference type="NCBI Taxonomy" id="335974"/>
    <lineage>
        <taxon>Bacteria</taxon>
        <taxon>Pseudomonadati</taxon>
        <taxon>Pseudomonadota</taxon>
        <taxon>Gammaproteobacteria</taxon>
        <taxon>Pseudomonadales</taxon>
        <taxon>Marinobacteraceae</taxon>
        <taxon>Marinobacter</taxon>
    </lineage>
</organism>
<dbReference type="Proteomes" id="UP001596055">
    <property type="component" value="Unassembled WGS sequence"/>
</dbReference>
<keyword evidence="5" id="KW-1185">Reference proteome</keyword>
<dbReference type="InterPro" id="IPR027417">
    <property type="entry name" value="P-loop_NTPase"/>
</dbReference>
<dbReference type="Gene3D" id="3.40.50.300">
    <property type="entry name" value="P-loop containing nucleotide triphosphate hydrolases"/>
    <property type="match status" value="1"/>
</dbReference>
<evidence type="ECO:0000313" key="5">
    <source>
        <dbReference type="Proteomes" id="UP001596055"/>
    </source>
</evidence>
<dbReference type="EMBL" id="JBHSNL010000001">
    <property type="protein sequence ID" value="MFC5544437.1"/>
    <property type="molecule type" value="Genomic_DNA"/>
</dbReference>
<reference evidence="5" key="1">
    <citation type="journal article" date="2019" name="Int. J. Syst. Evol. Microbiol.">
        <title>The Global Catalogue of Microorganisms (GCM) 10K type strain sequencing project: providing services to taxonomists for standard genome sequencing and annotation.</title>
        <authorList>
            <consortium name="The Broad Institute Genomics Platform"/>
            <consortium name="The Broad Institute Genome Sequencing Center for Infectious Disease"/>
            <person name="Wu L."/>
            <person name="Ma J."/>
        </authorList>
    </citation>
    <scope>NUCLEOTIDE SEQUENCE [LARGE SCALE GENOMIC DNA]</scope>
    <source>
        <strain evidence="5">CGMCC 4.1799</strain>
    </source>
</reference>
<sequence length="295" mass="34104">MSRPNFFIIGAPKCGTTALAAYLSEHPSVFITNPKEPHHFNTDLNHGSYKSDKDYRSLFLGVSDSVSAVGEASVWYLYSDTAIPNILSKYPDAKFIVMLRNPVEMVYSLHEQMVFSNYENVSSFMDAWALQACRRNGENCPRMCPEPKLLQYKSACSLGFQYERLLSRVDRRKLYTVFYDDFKENPKKVWESLLSFLSVPDDGRVDFPVINSAKKRKSHMLMRVNDLYAKARSTIGFSGFGTGLFSRLNRWNMVFAPREPLPKEFDNLLRREFESDIKLLGELTNRDLRHWLESN</sequence>
<evidence type="ECO:0000256" key="1">
    <source>
        <dbReference type="ARBA" id="ARBA00022679"/>
    </source>
</evidence>
<dbReference type="InterPro" id="IPR037359">
    <property type="entry name" value="NST/OST"/>
</dbReference>
<gene>
    <name evidence="4" type="ORF">ACFPQA_05225</name>
</gene>
<dbReference type="GO" id="GO:0016740">
    <property type="term" value="F:transferase activity"/>
    <property type="evidence" value="ECO:0007669"/>
    <property type="project" value="UniProtKB-KW"/>
</dbReference>
<feature type="domain" description="Sulfotransferase" evidence="3">
    <location>
        <begin position="4"/>
        <end position="205"/>
    </location>
</feature>
<dbReference type="PANTHER" id="PTHR10605">
    <property type="entry name" value="HEPARAN SULFATE SULFOTRANSFERASE"/>
    <property type="match status" value="1"/>
</dbReference>
<evidence type="ECO:0000259" key="3">
    <source>
        <dbReference type="Pfam" id="PF00685"/>
    </source>
</evidence>
<proteinExistence type="predicted"/>
<protein>
    <submittedName>
        <fullName evidence="4">Sulfotransferase family protein</fullName>
        <ecNumber evidence="4">2.8.2.-</ecNumber>
    </submittedName>
</protein>
<accession>A0ABW0RI45</accession>
<dbReference type="InterPro" id="IPR000863">
    <property type="entry name" value="Sulfotransferase_dom"/>
</dbReference>
<evidence type="ECO:0000313" key="4">
    <source>
        <dbReference type="EMBL" id="MFC5544437.1"/>
    </source>
</evidence>
<comment type="caution">
    <text evidence="4">The sequence shown here is derived from an EMBL/GenBank/DDBJ whole genome shotgun (WGS) entry which is preliminary data.</text>
</comment>
<keyword evidence="2" id="KW-0325">Glycoprotein</keyword>
<dbReference type="PANTHER" id="PTHR10605:SF56">
    <property type="entry name" value="BIFUNCTIONAL HEPARAN SULFATE N-DEACETYLASE_N-SULFOTRANSFERASE"/>
    <property type="match status" value="1"/>
</dbReference>
<dbReference type="EC" id="2.8.2.-" evidence="4"/>
<name>A0ABW0RI45_9GAMM</name>
<dbReference type="Pfam" id="PF00685">
    <property type="entry name" value="Sulfotransfer_1"/>
    <property type="match status" value="1"/>
</dbReference>
<evidence type="ECO:0000256" key="2">
    <source>
        <dbReference type="ARBA" id="ARBA00023180"/>
    </source>
</evidence>
<dbReference type="RefSeq" id="WP_248154604.1">
    <property type="nucleotide sequence ID" value="NZ_JAKZAJ010000001.1"/>
</dbReference>
<keyword evidence="1 4" id="KW-0808">Transferase</keyword>